<dbReference type="OrthoDB" id="6154955at2759"/>
<dbReference type="Proteomes" id="UP000694621">
    <property type="component" value="Unplaced"/>
</dbReference>
<sequence>GAEQPAGDGGFCVTGLEKVAFSAALGLPAGLRGPFGSETTIVYKNVLTNVGNAYNPATGIFTALYRGVYYIRFTGGVYDNNRYNIGVNLYKNNHFLMHLGENSIDGIAKHVSSGVTIQLEPGDQMYTRLPPYYVLWDDSFFRTSFSGFFLFHI</sequence>
<keyword evidence="3" id="KW-0732">Signal</keyword>
<dbReference type="Pfam" id="PF00386">
    <property type="entry name" value="C1q"/>
    <property type="match status" value="1"/>
</dbReference>
<dbReference type="PROSITE" id="PS50871">
    <property type="entry name" value="C1Q"/>
    <property type="match status" value="1"/>
</dbReference>
<dbReference type="InterPro" id="IPR008983">
    <property type="entry name" value="Tumour_necrosis_fac-like_dom"/>
</dbReference>
<proteinExistence type="predicted"/>
<dbReference type="SMART" id="SM00110">
    <property type="entry name" value="C1Q"/>
    <property type="match status" value="1"/>
</dbReference>
<reference evidence="5" key="1">
    <citation type="submission" date="2025-08" db="UniProtKB">
        <authorList>
            <consortium name="Ensembl"/>
        </authorList>
    </citation>
    <scope>IDENTIFICATION</scope>
</reference>
<dbReference type="PRINTS" id="PR00007">
    <property type="entry name" value="COMPLEMNTC1Q"/>
</dbReference>
<evidence type="ECO:0000259" key="4">
    <source>
        <dbReference type="PROSITE" id="PS50871"/>
    </source>
</evidence>
<evidence type="ECO:0000256" key="1">
    <source>
        <dbReference type="ARBA" id="ARBA00004613"/>
    </source>
</evidence>
<dbReference type="SUPFAM" id="SSF49842">
    <property type="entry name" value="TNF-like"/>
    <property type="match status" value="1"/>
</dbReference>
<comment type="subcellular location">
    <subcellularLocation>
        <location evidence="1">Secreted</location>
    </subcellularLocation>
</comment>
<feature type="domain" description="C1q" evidence="4">
    <location>
        <begin position="14"/>
        <end position="153"/>
    </location>
</feature>
<organism evidence="5 6">
    <name type="scientific">Astyanax mexicanus</name>
    <name type="common">Blind cave fish</name>
    <name type="synonym">Astyanax fasciatus mexicanus</name>
    <dbReference type="NCBI Taxonomy" id="7994"/>
    <lineage>
        <taxon>Eukaryota</taxon>
        <taxon>Metazoa</taxon>
        <taxon>Chordata</taxon>
        <taxon>Craniata</taxon>
        <taxon>Vertebrata</taxon>
        <taxon>Euteleostomi</taxon>
        <taxon>Actinopterygii</taxon>
        <taxon>Neopterygii</taxon>
        <taxon>Teleostei</taxon>
        <taxon>Ostariophysi</taxon>
        <taxon>Characiformes</taxon>
        <taxon>Characoidei</taxon>
        <taxon>Acestrorhamphidae</taxon>
        <taxon>Acestrorhamphinae</taxon>
        <taxon>Astyanax</taxon>
    </lineage>
</organism>
<dbReference type="InterPro" id="IPR001073">
    <property type="entry name" value="C1q_dom"/>
</dbReference>
<dbReference type="AlphaFoldDB" id="A0A8B9K653"/>
<evidence type="ECO:0000313" key="6">
    <source>
        <dbReference type="Proteomes" id="UP000694621"/>
    </source>
</evidence>
<dbReference type="Gene3D" id="2.60.120.40">
    <property type="match status" value="1"/>
</dbReference>
<evidence type="ECO:0000256" key="3">
    <source>
        <dbReference type="ARBA" id="ARBA00022729"/>
    </source>
</evidence>
<protein>
    <recommendedName>
        <fullName evidence="4">C1q domain-containing protein</fullName>
    </recommendedName>
</protein>
<accession>A0A8B9K653</accession>
<dbReference type="GO" id="GO:0005576">
    <property type="term" value="C:extracellular region"/>
    <property type="evidence" value="ECO:0007669"/>
    <property type="project" value="UniProtKB-SubCell"/>
</dbReference>
<dbReference type="PANTHER" id="PTHR22923:SF102">
    <property type="entry name" value="CEREBELLIN 13-RELATED"/>
    <property type="match status" value="1"/>
</dbReference>
<dbReference type="Ensembl" id="ENSAMXT00005033901.1">
    <property type="protein sequence ID" value="ENSAMXP00005030970.1"/>
    <property type="gene ID" value="ENSAMXG00005015201.1"/>
</dbReference>
<name>A0A8B9K653_ASTMX</name>
<dbReference type="InterPro" id="IPR050822">
    <property type="entry name" value="Cerebellin_Synaptic_Org"/>
</dbReference>
<evidence type="ECO:0000313" key="5">
    <source>
        <dbReference type="Ensembl" id="ENSAMXP00005030970.1"/>
    </source>
</evidence>
<dbReference type="PANTHER" id="PTHR22923">
    <property type="entry name" value="CEREBELLIN-RELATED"/>
    <property type="match status" value="1"/>
</dbReference>
<evidence type="ECO:0000256" key="2">
    <source>
        <dbReference type="ARBA" id="ARBA00022525"/>
    </source>
</evidence>
<keyword evidence="2" id="KW-0964">Secreted</keyword>